<reference evidence="3 4" key="1">
    <citation type="submission" date="2015-02" db="EMBL/GenBank/DDBJ databases">
        <authorList>
            <person name="Chooi Y.-H."/>
        </authorList>
    </citation>
    <scope>NUCLEOTIDE SEQUENCE [LARGE SCALE GENOMIC DNA]</scope>
    <source>
        <strain evidence="3">E3</strain>
    </source>
</reference>
<dbReference type="GO" id="GO:0016616">
    <property type="term" value="F:oxidoreductase activity, acting on the CH-OH group of donors, NAD or NADP as acceptor"/>
    <property type="evidence" value="ECO:0007669"/>
    <property type="project" value="TreeGrafter"/>
</dbReference>
<keyword evidence="2" id="KW-0560">Oxidoreductase</keyword>
<dbReference type="PANTHER" id="PTHR24322">
    <property type="entry name" value="PKSB"/>
    <property type="match status" value="1"/>
</dbReference>
<evidence type="ECO:0000256" key="1">
    <source>
        <dbReference type="ARBA" id="ARBA00006484"/>
    </source>
</evidence>
<dbReference type="PANTHER" id="PTHR24322:SF736">
    <property type="entry name" value="RETINOL DEHYDROGENASE 10"/>
    <property type="match status" value="1"/>
</dbReference>
<dbReference type="SUPFAM" id="SSF51735">
    <property type="entry name" value="NAD(P)-binding Rossmann-fold domains"/>
    <property type="match status" value="1"/>
</dbReference>
<evidence type="ECO:0000313" key="4">
    <source>
        <dbReference type="Proteomes" id="UP000039324"/>
    </source>
</evidence>
<dbReference type="InterPro" id="IPR036291">
    <property type="entry name" value="NAD(P)-bd_dom_sf"/>
</dbReference>
<evidence type="ECO:0000313" key="3">
    <source>
        <dbReference type="EMBL" id="CEO94426.1"/>
    </source>
</evidence>
<name>A0A0G4IGT1_PLABS</name>
<evidence type="ECO:0000256" key="2">
    <source>
        <dbReference type="ARBA" id="ARBA00023002"/>
    </source>
</evidence>
<dbReference type="AlphaFoldDB" id="A0A0G4IGT1"/>
<proteinExistence type="inferred from homology"/>
<dbReference type="Pfam" id="PF00106">
    <property type="entry name" value="adh_short"/>
    <property type="match status" value="1"/>
</dbReference>
<dbReference type="OrthoDB" id="6420378at2759"/>
<gene>
    <name evidence="3" type="ORF">PBRA_000212</name>
</gene>
<protein>
    <submittedName>
        <fullName evidence="3">Uncharacterized protein</fullName>
    </submittedName>
</protein>
<keyword evidence="4" id="KW-1185">Reference proteome</keyword>
<dbReference type="EMBL" id="CDSF01000001">
    <property type="protein sequence ID" value="CEO94426.1"/>
    <property type="molecule type" value="Genomic_DNA"/>
</dbReference>
<dbReference type="PRINTS" id="PR00081">
    <property type="entry name" value="GDHRDH"/>
</dbReference>
<dbReference type="STRING" id="37360.A0A0G4IGT1"/>
<dbReference type="Gene3D" id="3.40.50.720">
    <property type="entry name" value="NAD(P)-binding Rossmann-like Domain"/>
    <property type="match status" value="1"/>
</dbReference>
<dbReference type="InterPro" id="IPR002347">
    <property type="entry name" value="SDR_fam"/>
</dbReference>
<accession>A0A0G4IGT1</accession>
<dbReference type="Proteomes" id="UP000039324">
    <property type="component" value="Unassembled WGS sequence"/>
</dbReference>
<sequence>MGLFLSTPGRRTRTVAALIVLYSIIAVRRKRRAAQTREQSLDGKTVVVNGVGSGVGHYIALECGARGATVVVVDCSDGSAASCANVIDMRNGRAFCFSCDTTDEKTLNEKLLVPLGRLIQDKKIAPVEVVIDVNVRPPVDGKLAQPLHMLSMESIKKEFDVAALGHFTVLRAFLSEMIQSNRGTLAIVSSSAAITGVANQSHFCANQFAACGLTDALRTELCEYGLDGINVFWACVHLNMIDATVFSGQTHSKQQLCPPVKLQNAAYKIIDGICRRDSTLFVPSYLGAVSCLRGLLPMRIFNWFCALLGLSGWHNHLSNQI</sequence>
<organism evidence="3 4">
    <name type="scientific">Plasmodiophora brassicae</name>
    <name type="common">Clubroot disease agent</name>
    <dbReference type="NCBI Taxonomy" id="37360"/>
    <lineage>
        <taxon>Eukaryota</taxon>
        <taxon>Sar</taxon>
        <taxon>Rhizaria</taxon>
        <taxon>Endomyxa</taxon>
        <taxon>Phytomyxea</taxon>
        <taxon>Plasmodiophorida</taxon>
        <taxon>Plasmodiophoridae</taxon>
        <taxon>Plasmodiophora</taxon>
    </lineage>
</organism>
<comment type="similarity">
    <text evidence="1">Belongs to the short-chain dehydrogenases/reductases (SDR) family.</text>
</comment>